<name>A0A0E0F199_9ORYZ</name>
<keyword evidence="2 3" id="KW-0677">Repeat</keyword>
<dbReference type="Pfam" id="PF23569">
    <property type="entry name" value="NBD_SMAX1"/>
    <property type="match status" value="1"/>
</dbReference>
<dbReference type="HOGENOM" id="CLU_006575_0_2_1"/>
<feature type="compositionally biased region" description="Low complexity" evidence="4">
    <location>
        <begin position="625"/>
        <end position="636"/>
    </location>
</feature>
<organism evidence="6">
    <name type="scientific">Oryza meridionalis</name>
    <dbReference type="NCBI Taxonomy" id="40149"/>
    <lineage>
        <taxon>Eukaryota</taxon>
        <taxon>Viridiplantae</taxon>
        <taxon>Streptophyta</taxon>
        <taxon>Embryophyta</taxon>
        <taxon>Tracheophyta</taxon>
        <taxon>Spermatophyta</taxon>
        <taxon>Magnoliopsida</taxon>
        <taxon>Liliopsida</taxon>
        <taxon>Poales</taxon>
        <taxon>Poaceae</taxon>
        <taxon>BOP clade</taxon>
        <taxon>Oryzoideae</taxon>
        <taxon>Oryzeae</taxon>
        <taxon>Oryzinae</taxon>
        <taxon>Oryza</taxon>
    </lineage>
</organism>
<dbReference type="InterPro" id="IPR051650">
    <property type="entry name" value="SL_signaling_regulator"/>
</dbReference>
<feature type="compositionally biased region" description="Basic and acidic residues" evidence="4">
    <location>
        <begin position="713"/>
        <end position="722"/>
    </location>
</feature>
<dbReference type="InterPro" id="IPR058680">
    <property type="entry name" value="NBD_SMAX1-like"/>
</dbReference>
<dbReference type="EnsemblPlants" id="OMERI11G00310.1">
    <property type="protein sequence ID" value="OMERI11G00310.1"/>
    <property type="gene ID" value="OMERI11G00310"/>
</dbReference>
<evidence type="ECO:0000256" key="3">
    <source>
        <dbReference type="PROSITE-ProRule" id="PRU01251"/>
    </source>
</evidence>
<dbReference type="InterPro" id="IPR027417">
    <property type="entry name" value="P-loop_NTPase"/>
</dbReference>
<keyword evidence="7" id="KW-1185">Reference proteome</keyword>
<dbReference type="AlphaFoldDB" id="A0A0E0F199"/>
<dbReference type="InterPro" id="IPR058954">
    <property type="entry name" value="AAA_lid_SMAX1"/>
</dbReference>
<dbReference type="STRING" id="40149.A0A0E0F199"/>
<dbReference type="PANTHER" id="PTHR43572">
    <property type="entry name" value="CHAPERONE PROTEIN CLPD, CHLOROPLASTIC"/>
    <property type="match status" value="1"/>
</dbReference>
<dbReference type="Proteomes" id="UP000008021">
    <property type="component" value="Chromosome 11"/>
</dbReference>
<reference evidence="6" key="1">
    <citation type="submission" date="2015-04" db="UniProtKB">
        <authorList>
            <consortium name="EnsemblPlants"/>
        </authorList>
    </citation>
    <scope>IDENTIFICATION</scope>
</reference>
<feature type="region of interest" description="Disordered" evidence="4">
    <location>
        <begin position="655"/>
        <end position="722"/>
    </location>
</feature>
<feature type="domain" description="Clp R" evidence="5">
    <location>
        <begin position="8"/>
        <end position="248"/>
    </location>
</feature>
<evidence type="ECO:0000256" key="4">
    <source>
        <dbReference type="SAM" id="MobiDB-lite"/>
    </source>
</evidence>
<evidence type="ECO:0000313" key="7">
    <source>
        <dbReference type="Proteomes" id="UP000008021"/>
    </source>
</evidence>
<dbReference type="PANTHER" id="PTHR43572:SF38">
    <property type="entry name" value="PROTEIN SMAX1-LIKE 6"/>
    <property type="match status" value="1"/>
</dbReference>
<dbReference type="SUPFAM" id="SSF52540">
    <property type="entry name" value="P-loop containing nucleoside triphosphate hydrolases"/>
    <property type="match status" value="1"/>
</dbReference>
<dbReference type="eggNOG" id="KOG1051">
    <property type="taxonomic scope" value="Eukaryota"/>
</dbReference>
<sequence>MPTPVAAARQCLSPAAVPALDAAVASARRRAHAQTTSLHLISSLLAPPAPPLLRDALARARSAAYSPRVQLKALDLCFAVSLDRLPSVSASSGASDEPPVSNSLMAAIKRSQANQRRNPDTFHFYHQAATAQTPAAVKLKALDLCFAVSLDRLPSVSASSSSGAADEPPVSNSLMAAIKRSQANQRRNPDTFHFYHQAATAQTPAAVKVELSHLVLAILDDPVVSRVFAEAGFRSGDIKLAILRPAPPMPLLGRLPTRTRPPPLFLCSFAAADDADVPSPAGNLAGAGEENCRRIAEILSRGRNPMLVGVGAASAADDFAAASPYRIIHVDPNTIDRSDLGVAAAMASATSGLIISIGDLKQLVPDEDAEAQEKGRRVVAEVTRVLETHSKVGRVWVMGWSATYETYLAFLSKFPLVDKDWDLQLLPITAVHAAATAGPAAAAAGLMPPATTVAAFSKPAASLMDSFVPFGGFLCDNYEENSLTANSCPQALRCQQCNDKYEQEVATIISASGITAEDHHQGGLPSLLQNGSMMGPNNGFDPVKARDDRMVLNSKILNLRKKWNEYCLRLHQDHQRINRDPYKPFPRYIGVPTDKERSANSSKGSESVGVQKDVIKPCAVSAVHSSSTARPISSPSVTNKRNEDLVLNLQARHSKSDENLQERGMQSQHGTLSNVDNPDDHVSPSSAAPVETDLVLGTPRECSSKGSSSTCSKRVEDSERSVHLVPKKVDDLNLKHPQLSVQPNSCSWSSINVGKTSHSTLHSVASGGFSAFGQWQKRSPLAAQNSDLSNYKLLVERLFKVVGRQEEALSAICESIVRCRSTESRRGPNRNDIWLCFHGSDSMAKKRIAVALAELMHGSKENLIYLDLNLQDWDDSSFRGKTGIDCIVEQLSKKRQSVLFLDNIDRADCLVQDSLSDAIKSGRFQDMRGKVVDINDSIVVLSRSMIQGSKNGLEEGLSFSEEKILATRGHRLKILVEPGRAITSGCRSGKVVVSPRHFLTKIQASLCSGSISKRKLSISDDQEKLQESPSSSKRLHRTSSVPFDLNLPVDEDEPLDADDDSSSHENSYGNTEKSIDALLHSVDGSINFKPFDFDKLADDMLQEFSNILRKNLGSECMLEIDVGAMEQILAAAWKSEDRKPVPTWLEQVFARSLDELKLKCKHVSSSTLRLVACEDTVPTVKGDGLGVLLPPRIILDC</sequence>
<evidence type="ECO:0000256" key="2">
    <source>
        <dbReference type="ARBA" id="ARBA00022737"/>
    </source>
</evidence>
<dbReference type="Gene3D" id="1.10.1780.10">
    <property type="entry name" value="Clp, N-terminal domain"/>
    <property type="match status" value="2"/>
</dbReference>
<feature type="region of interest" description="Disordered" evidence="4">
    <location>
        <begin position="578"/>
        <end position="641"/>
    </location>
</feature>
<evidence type="ECO:0000259" key="5">
    <source>
        <dbReference type="PROSITE" id="PS51903"/>
    </source>
</evidence>
<accession>A0A0E0F199</accession>
<dbReference type="Pfam" id="PF26587">
    <property type="entry name" value="AAA_lid_SMAX1"/>
    <property type="match status" value="1"/>
</dbReference>
<feature type="compositionally biased region" description="Polar residues" evidence="4">
    <location>
        <begin position="664"/>
        <end position="676"/>
    </location>
</feature>
<evidence type="ECO:0000256" key="1">
    <source>
        <dbReference type="ARBA" id="ARBA00008675"/>
    </source>
</evidence>
<evidence type="ECO:0000313" key="6">
    <source>
        <dbReference type="EnsemblPlants" id="OMERI11G00310.1"/>
    </source>
</evidence>
<feature type="region of interest" description="Disordered" evidence="4">
    <location>
        <begin position="1043"/>
        <end position="1069"/>
    </location>
</feature>
<dbReference type="Gramene" id="OMERI11G00310.1">
    <property type="protein sequence ID" value="OMERI11G00310.1"/>
    <property type="gene ID" value="OMERI11G00310"/>
</dbReference>
<dbReference type="Gene3D" id="3.40.50.300">
    <property type="entry name" value="P-loop containing nucleotide triphosphate hydrolases"/>
    <property type="match status" value="1"/>
</dbReference>
<comment type="similarity">
    <text evidence="1">Belongs to the ClpA/ClpB family.</text>
</comment>
<feature type="compositionally biased region" description="Acidic residues" evidence="4">
    <location>
        <begin position="1049"/>
        <end position="1060"/>
    </location>
</feature>
<dbReference type="InterPro" id="IPR036628">
    <property type="entry name" value="Clp_N_dom_sf"/>
</dbReference>
<feature type="region of interest" description="Disordered" evidence="4">
    <location>
        <begin position="1018"/>
        <end position="1037"/>
    </location>
</feature>
<dbReference type="InterPro" id="IPR004176">
    <property type="entry name" value="Clp_R_N"/>
</dbReference>
<proteinExistence type="inferred from homology"/>
<dbReference type="PROSITE" id="PS51903">
    <property type="entry name" value="CLP_R"/>
    <property type="match status" value="1"/>
</dbReference>
<dbReference type="CDD" id="cd19499">
    <property type="entry name" value="RecA-like_ClpB_Hsp104-like"/>
    <property type="match status" value="1"/>
</dbReference>
<reference evidence="6" key="2">
    <citation type="submission" date="2018-05" db="EMBL/GenBank/DDBJ databases">
        <title>OmerRS3 (Oryza meridionalis Reference Sequence Version 3).</title>
        <authorList>
            <person name="Zhang J."/>
            <person name="Kudrna D."/>
            <person name="Lee S."/>
            <person name="Talag J."/>
            <person name="Welchert J."/>
            <person name="Wing R.A."/>
        </authorList>
    </citation>
    <scope>NUCLEOTIDE SEQUENCE [LARGE SCALE GENOMIC DNA]</scope>
    <source>
        <strain evidence="6">cv. OR44</strain>
    </source>
</reference>
<protein>
    <recommendedName>
        <fullName evidence="5">Clp R domain-containing protein</fullName>
    </recommendedName>
</protein>